<feature type="transmembrane region" description="Helical" evidence="1">
    <location>
        <begin position="55"/>
        <end position="77"/>
    </location>
</feature>
<dbReference type="EMBL" id="QAAD01000011">
    <property type="protein sequence ID" value="PTN08080.1"/>
    <property type="molecule type" value="Genomic_DNA"/>
</dbReference>
<keyword evidence="1" id="KW-1133">Transmembrane helix</keyword>
<accession>A0A2T5C0I7</accession>
<dbReference type="OrthoDB" id="1120888at2"/>
<sequence>MNTPKRPLLLNSALALSTIGSGVGSLAFFLAFIFYQQLLPQLVQFTNVGTPALLSRMYLLSLAVFALVSFVGVLQMWRFKRTGFYLYLAAQTCLWAFPLYHIGWQAFSSTNTIFSVLFLLIYVAFIRLFR</sequence>
<name>A0A2T5C0I7_9BACT</name>
<reference evidence="2 3" key="1">
    <citation type="submission" date="2018-04" db="EMBL/GenBank/DDBJ databases">
        <title>Genomic Encyclopedia of Archaeal and Bacterial Type Strains, Phase II (KMG-II): from individual species to whole genera.</title>
        <authorList>
            <person name="Goeker M."/>
        </authorList>
    </citation>
    <scope>NUCLEOTIDE SEQUENCE [LARGE SCALE GENOMIC DNA]</scope>
    <source>
        <strain evidence="2 3">DSM 28823</strain>
    </source>
</reference>
<dbReference type="AlphaFoldDB" id="A0A2T5C0I7"/>
<protein>
    <recommendedName>
        <fullName evidence="4">DoxX-like protein</fullName>
    </recommendedName>
</protein>
<feature type="transmembrane region" description="Helical" evidence="1">
    <location>
        <begin position="109"/>
        <end position="129"/>
    </location>
</feature>
<evidence type="ECO:0008006" key="4">
    <source>
        <dbReference type="Google" id="ProtNLM"/>
    </source>
</evidence>
<organism evidence="2 3">
    <name type="scientific">Mangrovibacterium marinum</name>
    <dbReference type="NCBI Taxonomy" id="1639118"/>
    <lineage>
        <taxon>Bacteria</taxon>
        <taxon>Pseudomonadati</taxon>
        <taxon>Bacteroidota</taxon>
        <taxon>Bacteroidia</taxon>
        <taxon>Marinilabiliales</taxon>
        <taxon>Prolixibacteraceae</taxon>
        <taxon>Mangrovibacterium</taxon>
    </lineage>
</organism>
<keyword evidence="3" id="KW-1185">Reference proteome</keyword>
<proteinExistence type="predicted"/>
<feature type="transmembrane region" description="Helical" evidence="1">
    <location>
        <begin position="84"/>
        <end position="103"/>
    </location>
</feature>
<dbReference type="Proteomes" id="UP000243525">
    <property type="component" value="Unassembled WGS sequence"/>
</dbReference>
<comment type="caution">
    <text evidence="2">The sequence shown here is derived from an EMBL/GenBank/DDBJ whole genome shotgun (WGS) entry which is preliminary data.</text>
</comment>
<evidence type="ECO:0000313" key="2">
    <source>
        <dbReference type="EMBL" id="PTN08080.1"/>
    </source>
</evidence>
<keyword evidence="1" id="KW-0472">Membrane</keyword>
<gene>
    <name evidence="2" type="ORF">C8N47_111120</name>
</gene>
<feature type="transmembrane region" description="Helical" evidence="1">
    <location>
        <begin position="12"/>
        <end position="35"/>
    </location>
</feature>
<evidence type="ECO:0000313" key="3">
    <source>
        <dbReference type="Proteomes" id="UP000243525"/>
    </source>
</evidence>
<evidence type="ECO:0000256" key="1">
    <source>
        <dbReference type="SAM" id="Phobius"/>
    </source>
</evidence>
<dbReference type="RefSeq" id="WP_107822807.1">
    <property type="nucleotide sequence ID" value="NZ_OY782574.1"/>
</dbReference>
<keyword evidence="1" id="KW-0812">Transmembrane</keyword>